<sequence>MKKNYSKSVFESENVFLVLFVVLFNFVLFAQKPQAKKGFEISLEHDEVFPTEIKKTGRYNASTGFPVALYGLNYEVPQGSPETMAQYYLGNEYETLGLEKKDLSNLRHHATRSTSSGTVVRYRQYSGDYPVNKNEITISISPKNKIVYVMNSYQKLKAFNQNPSISKDRAYEIANEYLNINSAVSYRNTHLTVYNNTKITKLAHEVVISATDPLGEWHVFVDAQTGEVFKVVDLNHYHTDKDKKKKKVNKSNSLDKSNEYRRRATGTGMVFNPDPLSSNGVAYGGGYVDGNDANTTELNNARFSVILNDITQTGSTYSLVGPRAEIVDFDAPSTGLFSQNSSDFSFTRQEQGFEPVNIYFHIDYLINYINNTLGCDVMPYQYSGGVRYDAHGAGGADNSYYTGGTGRLSFGEGCVDDGEDSDVIHHELGHGLHDWVTAGGLSQVDGLSEGCGDYVAQSYNRSLGNWNSTDPQYNWVFNWDGHNTCWGGRTTAHTATYPDGLVGQIHTDGQIWATCLMGIWDEIGQQEMDKIFYEGLGMTNGASSQNDAAVAVYQAAVNLNYSQSDINTIHSSLTDCGYTLPALPGPPVAALSVDNESICLDTNNIVVFSDNSVPDATSWSWSFEGGTPSSSTDQNPTVTYSSDGTYDVTLTVTNSFGTDTITLTDYISVVSGSNCVSCDSLCPSEGNTVYDTSTTLVVFNEINNASGKPSGYSDYTASISTDVNRESEYDLTVHLNTDGNWECFTRVWIDWNQNCVFDANEEYDLGSAQNVSNGATSNSPLTVTVPVNAVLGTTTMRVSTQYNAAPGPCEVTTGAGSSFDAEVEDYAVNVLGSLSVVENVFSGFSVYPNPNSGSFNVKMNAISSNNIDIKVYDIRGRRVFDNTYNASQDFNQTINLGDVQSGIYLLNVSDGQKTVVKKLIVN</sequence>
<dbReference type="SMART" id="SM00089">
    <property type="entry name" value="PKD"/>
    <property type="match status" value="1"/>
</dbReference>
<dbReference type="PANTHER" id="PTHR33794">
    <property type="entry name" value="BACILLOLYSIN"/>
    <property type="match status" value="1"/>
</dbReference>
<dbReference type="Pfam" id="PF18911">
    <property type="entry name" value="PKD_4"/>
    <property type="match status" value="1"/>
</dbReference>
<dbReference type="PROSITE" id="PS50093">
    <property type="entry name" value="PKD"/>
    <property type="match status" value="1"/>
</dbReference>
<dbReference type="Gene3D" id="2.60.40.10">
    <property type="entry name" value="Immunoglobulins"/>
    <property type="match status" value="1"/>
</dbReference>
<dbReference type="Pfam" id="PF20009">
    <property type="entry name" value="GEVED"/>
    <property type="match status" value="1"/>
</dbReference>
<accession>A0ABP7H0Q0</accession>
<dbReference type="Proteomes" id="UP001501456">
    <property type="component" value="Unassembled WGS sequence"/>
</dbReference>
<keyword evidence="5" id="KW-1185">Reference proteome</keyword>
<dbReference type="InterPro" id="IPR026444">
    <property type="entry name" value="Secre_tail"/>
</dbReference>
<evidence type="ECO:0000313" key="4">
    <source>
        <dbReference type="EMBL" id="GAA3778678.1"/>
    </source>
</evidence>
<feature type="domain" description="PKD" evidence="3">
    <location>
        <begin position="606"/>
        <end position="674"/>
    </location>
</feature>
<feature type="region of interest" description="Disordered" evidence="2">
    <location>
        <begin position="242"/>
        <end position="269"/>
    </location>
</feature>
<name>A0ABP7H0Q0_9FLAO</name>
<dbReference type="SUPFAM" id="SSF49299">
    <property type="entry name" value="PKD domain"/>
    <property type="match status" value="1"/>
</dbReference>
<evidence type="ECO:0000259" key="3">
    <source>
        <dbReference type="PROSITE" id="PS50093"/>
    </source>
</evidence>
<keyword evidence="1" id="KW-0732">Signal</keyword>
<protein>
    <recommendedName>
        <fullName evidence="3">PKD domain-containing protein</fullName>
    </recommendedName>
</protein>
<dbReference type="NCBIfam" id="TIGR04183">
    <property type="entry name" value="Por_Secre_tail"/>
    <property type="match status" value="1"/>
</dbReference>
<organism evidence="4 5">
    <name type="scientific">Corallibacter vietnamensis</name>
    <dbReference type="NCBI Taxonomy" id="904130"/>
    <lineage>
        <taxon>Bacteria</taxon>
        <taxon>Pseudomonadati</taxon>
        <taxon>Bacteroidota</taxon>
        <taxon>Flavobacteriia</taxon>
        <taxon>Flavobacteriales</taxon>
        <taxon>Flavobacteriaceae</taxon>
        <taxon>Corallibacter</taxon>
    </lineage>
</organism>
<gene>
    <name evidence="4" type="ORF">GCM10022271_08710</name>
</gene>
<dbReference type="CDD" id="cd00146">
    <property type="entry name" value="PKD"/>
    <property type="match status" value="1"/>
</dbReference>
<reference evidence="5" key="1">
    <citation type="journal article" date="2019" name="Int. J. Syst. Evol. Microbiol.">
        <title>The Global Catalogue of Microorganisms (GCM) 10K type strain sequencing project: providing services to taxonomists for standard genome sequencing and annotation.</title>
        <authorList>
            <consortium name="The Broad Institute Genomics Platform"/>
            <consortium name="The Broad Institute Genome Sequencing Center for Infectious Disease"/>
            <person name="Wu L."/>
            <person name="Ma J."/>
        </authorList>
    </citation>
    <scope>NUCLEOTIDE SEQUENCE [LARGE SCALE GENOMIC DNA]</scope>
    <source>
        <strain evidence="5">JCM 17525</strain>
    </source>
</reference>
<dbReference type="InterPro" id="IPR050728">
    <property type="entry name" value="Zinc_Metalloprotease_M4"/>
</dbReference>
<evidence type="ECO:0000256" key="2">
    <source>
        <dbReference type="SAM" id="MobiDB-lite"/>
    </source>
</evidence>
<dbReference type="PANTHER" id="PTHR33794:SF1">
    <property type="entry name" value="BACILLOLYSIN"/>
    <property type="match status" value="1"/>
</dbReference>
<evidence type="ECO:0000313" key="5">
    <source>
        <dbReference type="Proteomes" id="UP001501456"/>
    </source>
</evidence>
<dbReference type="InterPro" id="IPR013783">
    <property type="entry name" value="Ig-like_fold"/>
</dbReference>
<comment type="caution">
    <text evidence="4">The sequence shown here is derived from an EMBL/GenBank/DDBJ whole genome shotgun (WGS) entry which is preliminary data.</text>
</comment>
<dbReference type="EMBL" id="BAABBI010000001">
    <property type="protein sequence ID" value="GAA3778678.1"/>
    <property type="molecule type" value="Genomic_DNA"/>
</dbReference>
<dbReference type="InterPro" id="IPR022409">
    <property type="entry name" value="PKD/Chitinase_dom"/>
</dbReference>
<dbReference type="InterPro" id="IPR035986">
    <property type="entry name" value="PKD_dom_sf"/>
</dbReference>
<dbReference type="Pfam" id="PF18962">
    <property type="entry name" value="Por_Secre_tail"/>
    <property type="match status" value="1"/>
</dbReference>
<dbReference type="RefSeq" id="WP_344727480.1">
    <property type="nucleotide sequence ID" value="NZ_BAABBI010000001.1"/>
</dbReference>
<dbReference type="InterPro" id="IPR000601">
    <property type="entry name" value="PKD_dom"/>
</dbReference>
<evidence type="ECO:0000256" key="1">
    <source>
        <dbReference type="ARBA" id="ARBA00022729"/>
    </source>
</evidence>
<dbReference type="InterPro" id="IPR045474">
    <property type="entry name" value="GEVED"/>
</dbReference>
<proteinExistence type="predicted"/>
<dbReference type="SUPFAM" id="SSF55486">
    <property type="entry name" value="Metalloproteases ('zincins'), catalytic domain"/>
    <property type="match status" value="1"/>
</dbReference>